<evidence type="ECO:0000256" key="10">
    <source>
        <dbReference type="HAMAP-Rule" id="MF_01151"/>
    </source>
</evidence>
<dbReference type="InterPro" id="IPR009012">
    <property type="entry name" value="GrpE_head"/>
</dbReference>
<dbReference type="PROSITE" id="PS01071">
    <property type="entry name" value="GRPE"/>
    <property type="match status" value="1"/>
</dbReference>
<dbReference type="InterPro" id="IPR013805">
    <property type="entry name" value="GrpE_CC"/>
</dbReference>
<dbReference type="GO" id="GO:0042803">
    <property type="term" value="F:protein homodimerization activity"/>
    <property type="evidence" value="ECO:0007669"/>
    <property type="project" value="InterPro"/>
</dbReference>
<name>A0A0J5P6T5_9PAST</name>
<evidence type="ECO:0000256" key="4">
    <source>
        <dbReference type="ARBA" id="ARBA00022490"/>
    </source>
</evidence>
<dbReference type="SUPFAM" id="SSF51064">
    <property type="entry name" value="Head domain of nucleotide exchange factor GrpE"/>
    <property type="match status" value="1"/>
</dbReference>
<evidence type="ECO:0000256" key="5">
    <source>
        <dbReference type="ARBA" id="ARBA00023016"/>
    </source>
</evidence>
<dbReference type="Gene3D" id="2.30.22.10">
    <property type="entry name" value="Head domain of nucleotide exchange factor GrpE"/>
    <property type="match status" value="1"/>
</dbReference>
<dbReference type="SUPFAM" id="SSF58014">
    <property type="entry name" value="Coiled-coil domain of nucleotide exchange factor GrpE"/>
    <property type="match status" value="1"/>
</dbReference>
<evidence type="ECO:0000256" key="3">
    <source>
        <dbReference type="ARBA" id="ARBA00011738"/>
    </source>
</evidence>
<evidence type="ECO:0000256" key="11">
    <source>
        <dbReference type="RuleBase" id="RU000639"/>
    </source>
</evidence>
<dbReference type="PANTHER" id="PTHR21237">
    <property type="entry name" value="GRPE PROTEIN"/>
    <property type="match status" value="1"/>
</dbReference>
<evidence type="ECO:0000256" key="7">
    <source>
        <dbReference type="ARBA" id="ARBA00053401"/>
    </source>
</evidence>
<dbReference type="Gene3D" id="3.90.20.20">
    <property type="match status" value="1"/>
</dbReference>
<dbReference type="GO" id="GO:0006457">
    <property type="term" value="P:protein folding"/>
    <property type="evidence" value="ECO:0007669"/>
    <property type="project" value="InterPro"/>
</dbReference>
<evidence type="ECO:0000256" key="2">
    <source>
        <dbReference type="ARBA" id="ARBA00009054"/>
    </source>
</evidence>
<gene>
    <name evidence="10" type="primary">grpE</name>
    <name evidence="14" type="ORF">RO21_03250</name>
</gene>
<feature type="coiled-coil region" evidence="13">
    <location>
        <begin position="13"/>
        <end position="59"/>
    </location>
</feature>
<dbReference type="CDD" id="cd00446">
    <property type="entry name" value="GrpE"/>
    <property type="match status" value="1"/>
</dbReference>
<dbReference type="PANTHER" id="PTHR21237:SF23">
    <property type="entry name" value="GRPE PROTEIN HOMOLOG, MITOCHONDRIAL"/>
    <property type="match status" value="1"/>
</dbReference>
<comment type="subunit">
    <text evidence="3 10">Homodimer.</text>
</comment>
<proteinExistence type="inferred from homology"/>
<comment type="caution">
    <text evidence="14">The sequence shown here is derived from an EMBL/GenBank/DDBJ whole genome shotgun (WGS) entry which is preliminary data.</text>
</comment>
<dbReference type="NCBIfam" id="NF010737">
    <property type="entry name" value="PRK14139.1"/>
    <property type="match status" value="1"/>
</dbReference>
<dbReference type="GO" id="GO:0051082">
    <property type="term" value="F:unfolded protein binding"/>
    <property type="evidence" value="ECO:0007669"/>
    <property type="project" value="TreeGrafter"/>
</dbReference>
<dbReference type="RefSeq" id="WP_047976368.1">
    <property type="nucleotide sequence ID" value="NZ_JWIZ01000017.1"/>
</dbReference>
<evidence type="ECO:0000313" key="14">
    <source>
        <dbReference type="EMBL" id="KMK51966.1"/>
    </source>
</evidence>
<evidence type="ECO:0000256" key="6">
    <source>
        <dbReference type="ARBA" id="ARBA00023186"/>
    </source>
</evidence>
<dbReference type="GO" id="GO:0000774">
    <property type="term" value="F:adenyl-nucleotide exchange factor activity"/>
    <property type="evidence" value="ECO:0007669"/>
    <property type="project" value="InterPro"/>
</dbReference>
<sequence length="196" mass="21641">MTNQTEKSPVEQDVVAEETVEQTEQALADLQENAEIDPLVAANERIQSLEAYIAEADKREQDIALRARAEIENIRRRTEQDVEKAHKFALEKFSKELLNVVDNLERALQALEGADESSKALAEGVELTHKGLVSTLTNFGVVAVGNIGEAFDPELHQAISMQPAENIEPNHISSVMQKGYTLHGRVIRPAMVMVAS</sequence>
<dbReference type="AlphaFoldDB" id="A0A0J5P6T5"/>
<keyword evidence="15" id="KW-1185">Reference proteome</keyword>
<evidence type="ECO:0000313" key="15">
    <source>
        <dbReference type="Proteomes" id="UP000036270"/>
    </source>
</evidence>
<keyword evidence="5 10" id="KW-0346">Stress response</keyword>
<dbReference type="PRINTS" id="PR00773">
    <property type="entry name" value="GRPEPROTEIN"/>
</dbReference>
<keyword evidence="6 10" id="KW-0143">Chaperone</keyword>
<comment type="function">
    <text evidence="7 10 11">Participates actively in the response to hyperosmotic and heat shock by preventing the aggregation of stress-denatured proteins, in association with DnaK and GrpE. It is the nucleotide exchange factor for DnaK and may function as a thermosensor. Unfolded proteins bind initially to DnaJ; upon interaction with the DnaJ-bound protein, DnaK hydrolyzes its bound ATP, resulting in the formation of a stable complex. GrpE releases ADP from DnaK; ATP binding to DnaK triggers the release of the substrate protein, thus completing the reaction cycle. Several rounds of ATP-dependent interactions between DnaJ, DnaK and GrpE are required for fully efficient folding.</text>
</comment>
<dbReference type="Pfam" id="PF01025">
    <property type="entry name" value="GrpE"/>
    <property type="match status" value="1"/>
</dbReference>
<comment type="similarity">
    <text evidence="2 10 12">Belongs to the GrpE family.</text>
</comment>
<evidence type="ECO:0000256" key="13">
    <source>
        <dbReference type="SAM" id="Coils"/>
    </source>
</evidence>
<dbReference type="FunFam" id="2.30.22.10:FF:000001">
    <property type="entry name" value="Protein GrpE"/>
    <property type="match status" value="1"/>
</dbReference>
<dbReference type="GO" id="GO:0051087">
    <property type="term" value="F:protein-folding chaperone binding"/>
    <property type="evidence" value="ECO:0007669"/>
    <property type="project" value="InterPro"/>
</dbReference>
<dbReference type="NCBIfam" id="NF010748">
    <property type="entry name" value="PRK14150.1"/>
    <property type="match status" value="1"/>
</dbReference>
<dbReference type="EMBL" id="JWIZ01000017">
    <property type="protein sequence ID" value="KMK51966.1"/>
    <property type="molecule type" value="Genomic_DNA"/>
</dbReference>
<organism evidence="14 15">
    <name type="scientific">Muribacter muris</name>
    <dbReference type="NCBI Taxonomy" id="67855"/>
    <lineage>
        <taxon>Bacteria</taxon>
        <taxon>Pseudomonadati</taxon>
        <taxon>Pseudomonadota</taxon>
        <taxon>Gammaproteobacteria</taxon>
        <taxon>Pasteurellales</taxon>
        <taxon>Pasteurellaceae</taxon>
        <taxon>Muribacter</taxon>
    </lineage>
</organism>
<evidence type="ECO:0000256" key="12">
    <source>
        <dbReference type="RuleBase" id="RU004478"/>
    </source>
</evidence>
<keyword evidence="13" id="KW-0175">Coiled coil</keyword>
<reference evidence="14 15" key="1">
    <citation type="submission" date="2014-12" db="EMBL/GenBank/DDBJ databases">
        <title>Reclassification of Actinobacillus muris as Muribacter muris.</title>
        <authorList>
            <person name="Christensen H."/>
            <person name="Nicklas W."/>
            <person name="Bisgaard M."/>
        </authorList>
    </citation>
    <scope>NUCLEOTIDE SEQUENCE [LARGE SCALE GENOMIC DNA]</scope>
    <source>
        <strain evidence="14 15">Ackerman80-443D</strain>
    </source>
</reference>
<evidence type="ECO:0000256" key="9">
    <source>
        <dbReference type="ARBA" id="ARBA00076414"/>
    </source>
</evidence>
<dbReference type="STRING" id="67855.RO21_03250"/>
<accession>A0A0J5P6T5</accession>
<protein>
    <recommendedName>
        <fullName evidence="8 10">Protein GrpE</fullName>
    </recommendedName>
    <alternativeName>
        <fullName evidence="9 10">HSP-70 cofactor</fullName>
    </alternativeName>
</protein>
<dbReference type="NCBIfam" id="NF010738">
    <property type="entry name" value="PRK14140.1"/>
    <property type="match status" value="1"/>
</dbReference>
<dbReference type="InterPro" id="IPR000740">
    <property type="entry name" value="GrpE"/>
</dbReference>
<dbReference type="Proteomes" id="UP000036270">
    <property type="component" value="Unassembled WGS sequence"/>
</dbReference>
<dbReference type="HAMAP" id="MF_01151">
    <property type="entry name" value="GrpE"/>
    <property type="match status" value="1"/>
</dbReference>
<evidence type="ECO:0000256" key="1">
    <source>
        <dbReference type="ARBA" id="ARBA00004496"/>
    </source>
</evidence>
<evidence type="ECO:0000256" key="8">
    <source>
        <dbReference type="ARBA" id="ARBA00072274"/>
    </source>
</evidence>
<dbReference type="PATRIC" id="fig|67855.3.peg.417"/>
<comment type="subcellular location">
    <subcellularLocation>
        <location evidence="1 10">Cytoplasm</location>
    </subcellularLocation>
</comment>
<keyword evidence="4 10" id="KW-0963">Cytoplasm</keyword>
<dbReference type="GO" id="GO:0005829">
    <property type="term" value="C:cytosol"/>
    <property type="evidence" value="ECO:0007669"/>
    <property type="project" value="TreeGrafter"/>
</dbReference>